<sequence>MNVILSVKAAITPSSPRPYLLFLYSFHVCRGVGGVGGGQAVPSIFINSPSSFCFPCCLPQHSQHLVLSYFLSLLNGALIQNDFLCYLYYFCFLGSFHYVCWAYISFSFMLLRLLSFLSVPPPPFI</sequence>
<dbReference type="Proteomes" id="UP000664940">
    <property type="component" value="Unassembled WGS sequence"/>
</dbReference>
<name>A0A834APD4_9CHIR</name>
<reference evidence="1 2" key="1">
    <citation type="journal article" date="2020" name="Nature">
        <title>Six reference-quality genomes reveal evolution of bat adaptations.</title>
        <authorList>
            <person name="Jebb D."/>
            <person name="Huang Z."/>
            <person name="Pippel M."/>
            <person name="Hughes G.M."/>
            <person name="Lavrichenko K."/>
            <person name="Devanna P."/>
            <person name="Winkler S."/>
            <person name="Jermiin L.S."/>
            <person name="Skirmuntt E.C."/>
            <person name="Katzourakis A."/>
            <person name="Burkitt-Gray L."/>
            <person name="Ray D.A."/>
            <person name="Sullivan K.A.M."/>
            <person name="Roscito J.G."/>
            <person name="Kirilenko B.M."/>
            <person name="Davalos L.M."/>
            <person name="Corthals A.P."/>
            <person name="Power M.L."/>
            <person name="Jones G."/>
            <person name="Ransome R.D."/>
            <person name="Dechmann D.K.N."/>
            <person name="Locatelli A.G."/>
            <person name="Puechmaille S.J."/>
            <person name="Fedrigo O."/>
            <person name="Jarvis E.D."/>
            <person name="Hiller M."/>
            <person name="Vernes S.C."/>
            <person name="Myers E.W."/>
            <person name="Teeling E.C."/>
        </authorList>
    </citation>
    <scope>NUCLEOTIDE SEQUENCE [LARGE SCALE GENOMIC DNA]</scope>
    <source>
        <strain evidence="1">Bat1K_MPI-CBG_1</strain>
    </source>
</reference>
<dbReference type="EMBL" id="JABVXQ010000004">
    <property type="protein sequence ID" value="KAF6114494.1"/>
    <property type="molecule type" value="Genomic_DNA"/>
</dbReference>
<dbReference type="AlphaFoldDB" id="A0A834APD4"/>
<protein>
    <submittedName>
        <fullName evidence="1">Uncharacterized protein</fullName>
    </submittedName>
</protein>
<proteinExistence type="predicted"/>
<evidence type="ECO:0000313" key="2">
    <source>
        <dbReference type="Proteomes" id="UP000664940"/>
    </source>
</evidence>
<accession>A0A834APD4</accession>
<evidence type="ECO:0000313" key="1">
    <source>
        <dbReference type="EMBL" id="KAF6114494.1"/>
    </source>
</evidence>
<organism evidence="1 2">
    <name type="scientific">Phyllostomus discolor</name>
    <name type="common">pale spear-nosed bat</name>
    <dbReference type="NCBI Taxonomy" id="89673"/>
    <lineage>
        <taxon>Eukaryota</taxon>
        <taxon>Metazoa</taxon>
        <taxon>Chordata</taxon>
        <taxon>Craniata</taxon>
        <taxon>Vertebrata</taxon>
        <taxon>Euteleostomi</taxon>
        <taxon>Mammalia</taxon>
        <taxon>Eutheria</taxon>
        <taxon>Laurasiatheria</taxon>
        <taxon>Chiroptera</taxon>
        <taxon>Yangochiroptera</taxon>
        <taxon>Phyllostomidae</taxon>
        <taxon>Phyllostominae</taxon>
        <taxon>Phyllostomus</taxon>
    </lineage>
</organism>
<gene>
    <name evidence="1" type="ORF">HJG60_010486</name>
</gene>
<comment type="caution">
    <text evidence="1">The sequence shown here is derived from an EMBL/GenBank/DDBJ whole genome shotgun (WGS) entry which is preliminary data.</text>
</comment>